<dbReference type="Proteomes" id="UP000182015">
    <property type="component" value="Unassembled WGS sequence"/>
</dbReference>
<evidence type="ECO:0000256" key="1">
    <source>
        <dbReference type="HAMAP-Rule" id="MF_01041"/>
    </source>
</evidence>
<dbReference type="HAMAP" id="MF_01041">
    <property type="entry name" value="UPF0223"/>
    <property type="match status" value="1"/>
</dbReference>
<keyword evidence="3" id="KW-1185">Reference proteome</keyword>
<name>A0A1L8MNS6_9STRE</name>
<dbReference type="PIRSF" id="PIRSF037260">
    <property type="entry name" value="UPF0223"/>
    <property type="match status" value="1"/>
</dbReference>
<gene>
    <name evidence="2" type="ORF">A9Q68_02335</name>
</gene>
<dbReference type="OrthoDB" id="1649074at2"/>
<sequence length="92" mass="10578">MSDNYTYPLDMNWSTDDITSVLSFLNQVEKAYESKVEASQLLQTYKSFKEIVPSKSQEKQIDKAFQKASGYSSYQVVKKAKEIEKGFFSIGR</sequence>
<accession>A0A1L8MNS6</accession>
<evidence type="ECO:0000313" key="2">
    <source>
        <dbReference type="EMBL" id="OJF72399.1"/>
    </source>
</evidence>
<comment type="caution">
    <text evidence="2">The sequence shown here is derived from an EMBL/GenBank/DDBJ whole genome shotgun (WGS) entry which is preliminary data.</text>
</comment>
<dbReference type="SUPFAM" id="SSF158504">
    <property type="entry name" value="BH2638-like"/>
    <property type="match status" value="1"/>
</dbReference>
<protein>
    <recommendedName>
        <fullName evidence="1">UPF0223 protein A9Q68_02335</fullName>
    </recommendedName>
</protein>
<proteinExistence type="inferred from homology"/>
<dbReference type="InterPro" id="IPR007920">
    <property type="entry name" value="UPF0223"/>
</dbReference>
<dbReference type="NCBIfam" id="NF003353">
    <property type="entry name" value="PRK04387.1"/>
    <property type="match status" value="1"/>
</dbReference>
<dbReference type="Pfam" id="PF05256">
    <property type="entry name" value="UPF0223"/>
    <property type="match status" value="1"/>
</dbReference>
<dbReference type="RefSeq" id="WP_071793056.1">
    <property type="nucleotide sequence ID" value="NZ_LZDD01000001.1"/>
</dbReference>
<dbReference type="Gene3D" id="1.10.220.80">
    <property type="entry name" value="BH2638-like"/>
    <property type="match status" value="1"/>
</dbReference>
<dbReference type="EMBL" id="LZDD01000001">
    <property type="protein sequence ID" value="OJF72399.1"/>
    <property type="molecule type" value="Genomic_DNA"/>
</dbReference>
<dbReference type="InterPro" id="IPR023324">
    <property type="entry name" value="BH2638-like_sf"/>
</dbReference>
<organism evidence="2 3">
    <name type="scientific">Streptococcus bovimastitidis</name>
    <dbReference type="NCBI Taxonomy" id="1856638"/>
    <lineage>
        <taxon>Bacteria</taxon>
        <taxon>Bacillati</taxon>
        <taxon>Bacillota</taxon>
        <taxon>Bacilli</taxon>
        <taxon>Lactobacillales</taxon>
        <taxon>Streptococcaceae</taxon>
        <taxon>Streptococcus</taxon>
    </lineage>
</organism>
<dbReference type="AlphaFoldDB" id="A0A1L8MNS6"/>
<dbReference type="STRING" id="1856638.A9Q68_02335"/>
<reference evidence="3" key="1">
    <citation type="submission" date="2016-06" db="EMBL/GenBank/DDBJ databases">
        <authorList>
            <person name="de Vries S.P.W."/>
            <person name="Hadjirin N.F."/>
            <person name="Lay E.M."/>
            <person name="Zadoks R.N."/>
            <person name="Peacock S.J."/>
            <person name="Parkhill J."/>
            <person name="Grant A.J."/>
            <person name="Mcdougall S."/>
            <person name="Holmes M.A."/>
        </authorList>
    </citation>
    <scope>NUCLEOTIDE SEQUENCE [LARGE SCALE GENOMIC DNA]</scope>
    <source>
        <strain evidence="3">NZ1587</strain>
    </source>
</reference>
<comment type="similarity">
    <text evidence="1">Belongs to the UPF0223 family.</text>
</comment>
<evidence type="ECO:0000313" key="3">
    <source>
        <dbReference type="Proteomes" id="UP000182015"/>
    </source>
</evidence>